<dbReference type="OMA" id="MQRYFAP"/>
<gene>
    <name evidence="2" type="ORF">HYPSUDRAFT_195786</name>
</gene>
<dbReference type="InterPro" id="IPR057514">
    <property type="entry name" value="NTF2_SigF"/>
</dbReference>
<evidence type="ECO:0000313" key="3">
    <source>
        <dbReference type="Proteomes" id="UP000054270"/>
    </source>
</evidence>
<dbReference type="PANTHER" id="PTHR35393:SF1">
    <property type="entry name" value="SNOAL-LIKE DOMAIN-CONTAINING PROTEIN"/>
    <property type="match status" value="1"/>
</dbReference>
<dbReference type="AlphaFoldDB" id="A0A0D2N9Q9"/>
<dbReference type="Proteomes" id="UP000054270">
    <property type="component" value="Unassembled WGS sequence"/>
</dbReference>
<evidence type="ECO:0000259" key="1">
    <source>
        <dbReference type="Pfam" id="PF24840"/>
    </source>
</evidence>
<dbReference type="OrthoDB" id="2344312at2759"/>
<dbReference type="PANTHER" id="PTHR35393">
    <property type="entry name" value="CHROMOSOME 1, WHOLE GENOME SHOTGUN SEQUENCE"/>
    <property type="match status" value="1"/>
</dbReference>
<dbReference type="EMBL" id="KN817747">
    <property type="protein sequence ID" value="KJA13386.1"/>
    <property type="molecule type" value="Genomic_DNA"/>
</dbReference>
<organism evidence="2 3">
    <name type="scientific">Hypholoma sublateritium (strain FD-334 SS-4)</name>
    <dbReference type="NCBI Taxonomy" id="945553"/>
    <lineage>
        <taxon>Eukaryota</taxon>
        <taxon>Fungi</taxon>
        <taxon>Dikarya</taxon>
        <taxon>Basidiomycota</taxon>
        <taxon>Agaricomycotina</taxon>
        <taxon>Agaricomycetes</taxon>
        <taxon>Agaricomycetidae</taxon>
        <taxon>Agaricales</taxon>
        <taxon>Agaricineae</taxon>
        <taxon>Strophariaceae</taxon>
        <taxon>Hypholoma</taxon>
    </lineage>
</organism>
<evidence type="ECO:0000313" key="2">
    <source>
        <dbReference type="EMBL" id="KJA13386.1"/>
    </source>
</evidence>
<dbReference type="Pfam" id="PF24840">
    <property type="entry name" value="NTF2_SigF"/>
    <property type="match status" value="1"/>
</dbReference>
<keyword evidence="3" id="KW-1185">Reference proteome</keyword>
<protein>
    <recommendedName>
        <fullName evidence="1">SigF-like NTF2-like domain-containing protein</fullName>
    </recommendedName>
</protein>
<sequence>MENPVEDIKSVVYQLTATDSPDIQKLAFETYMTPDVAFRHPVCAVSAGPDSRATVLGIYQWYRVLSPRIEIKLDSIVFDSRVNVLYLEGEQKFKLFFLPIKPVPARLIIRLTLRKHDGLYYISEQEDFYHPDDFAALLLPASAPFIRLGLTAGATISNVLARAAGLFGFWAPRSAVHENPHQAPSEVASDAGLYKDD</sequence>
<name>A0A0D2N9Q9_HYPSF</name>
<feature type="domain" description="SigF-like NTF2-like" evidence="1">
    <location>
        <begin position="1"/>
        <end position="169"/>
    </location>
</feature>
<reference evidence="3" key="1">
    <citation type="submission" date="2014-04" db="EMBL/GenBank/DDBJ databases">
        <title>Evolutionary Origins and Diversification of the Mycorrhizal Mutualists.</title>
        <authorList>
            <consortium name="DOE Joint Genome Institute"/>
            <consortium name="Mycorrhizal Genomics Consortium"/>
            <person name="Kohler A."/>
            <person name="Kuo A."/>
            <person name="Nagy L.G."/>
            <person name="Floudas D."/>
            <person name="Copeland A."/>
            <person name="Barry K.W."/>
            <person name="Cichocki N."/>
            <person name="Veneault-Fourrey C."/>
            <person name="LaButti K."/>
            <person name="Lindquist E.A."/>
            <person name="Lipzen A."/>
            <person name="Lundell T."/>
            <person name="Morin E."/>
            <person name="Murat C."/>
            <person name="Riley R."/>
            <person name="Ohm R."/>
            <person name="Sun H."/>
            <person name="Tunlid A."/>
            <person name="Henrissat B."/>
            <person name="Grigoriev I.V."/>
            <person name="Hibbett D.S."/>
            <person name="Martin F."/>
        </authorList>
    </citation>
    <scope>NUCLEOTIDE SEQUENCE [LARGE SCALE GENOMIC DNA]</scope>
    <source>
        <strain evidence="3">FD-334 SS-4</strain>
    </source>
</reference>
<accession>A0A0D2N9Q9</accession>
<proteinExistence type="predicted"/>
<dbReference type="STRING" id="945553.A0A0D2N9Q9"/>